<evidence type="ECO:0000313" key="8">
    <source>
        <dbReference type="Proteomes" id="UP000182360"/>
    </source>
</evidence>
<evidence type="ECO:0000256" key="4">
    <source>
        <dbReference type="ARBA" id="ARBA00023326"/>
    </source>
</evidence>
<comment type="similarity">
    <text evidence="5">Belongs to the glycosyl hydrolase 10 (cellulase F) family.</text>
</comment>
<evidence type="ECO:0000256" key="5">
    <source>
        <dbReference type="RuleBase" id="RU361174"/>
    </source>
</evidence>
<sequence>MQTKHNKIMKRLFESYKDYFRVGAAISGIILMSEEEKVEHFEKMKIRYADFKKNFKPTPEFPEFKFPEPKPLPTGRLPDYELAANQFNLVVAENECKMGSIYNGENDFDFKMADRLRDFARTNGQDMRWHTLVWHNQSPKWIFEDEKGEKVSKEVLEERLKKYIFTVGERYRDDICSVDVVNECISDKNFILRDGADRSQWFDILGPDYIDKAFFWAKEAFPKSSLVINDYNLEIVPGKRQGMYNLLKGLLERGVPVDTVGLQMHINIENPPVSEIEKTIELYGSLGLNVIVTEMEISVYPDKEQNNGKFDPRREYTPELFEQQAERYYQIFECFKKEAKAGILKDVVLWGITDRMSWKNGFPVPDRTDVPLLFDGEGKPKAAFDRLTK</sequence>
<dbReference type="PANTHER" id="PTHR31490">
    <property type="entry name" value="GLYCOSYL HYDROLASE"/>
    <property type="match status" value="1"/>
</dbReference>
<proteinExistence type="inferred from homology"/>
<dbReference type="EC" id="3.2.1.8" evidence="5"/>
<dbReference type="InterPro" id="IPR017853">
    <property type="entry name" value="GH"/>
</dbReference>
<keyword evidence="1 5" id="KW-0378">Hydrolase</keyword>
<dbReference type="Proteomes" id="UP000182360">
    <property type="component" value="Unassembled WGS sequence"/>
</dbReference>
<comment type="catalytic activity">
    <reaction evidence="5">
        <text>Endohydrolysis of (1-&gt;4)-beta-D-xylosidic linkages in xylans.</text>
        <dbReference type="EC" id="3.2.1.8"/>
    </reaction>
</comment>
<evidence type="ECO:0000256" key="2">
    <source>
        <dbReference type="ARBA" id="ARBA00023277"/>
    </source>
</evidence>
<dbReference type="GO" id="GO:0031176">
    <property type="term" value="F:endo-1,4-beta-xylanase activity"/>
    <property type="evidence" value="ECO:0007669"/>
    <property type="project" value="UniProtKB-EC"/>
</dbReference>
<dbReference type="PROSITE" id="PS51760">
    <property type="entry name" value="GH10_2"/>
    <property type="match status" value="1"/>
</dbReference>
<dbReference type="Gene3D" id="3.20.20.80">
    <property type="entry name" value="Glycosidases"/>
    <property type="match status" value="1"/>
</dbReference>
<dbReference type="PANTHER" id="PTHR31490:SF90">
    <property type="entry name" value="ENDO-1,4-BETA-XYLANASE A"/>
    <property type="match status" value="1"/>
</dbReference>
<keyword evidence="2 5" id="KW-0119">Carbohydrate metabolism</keyword>
<dbReference type="STRING" id="163.SAMN04487775_101208"/>
<evidence type="ECO:0000256" key="3">
    <source>
        <dbReference type="ARBA" id="ARBA00023295"/>
    </source>
</evidence>
<dbReference type="OrthoDB" id="9809277at2"/>
<dbReference type="Pfam" id="PF00331">
    <property type="entry name" value="Glyco_hydro_10"/>
    <property type="match status" value="1"/>
</dbReference>
<evidence type="ECO:0000313" key="7">
    <source>
        <dbReference type="EMBL" id="SEQ56338.1"/>
    </source>
</evidence>
<feature type="domain" description="GH10" evidence="6">
    <location>
        <begin position="74"/>
        <end position="389"/>
    </location>
</feature>
<organism evidence="7 8">
    <name type="scientific">Treponema bryantii</name>
    <dbReference type="NCBI Taxonomy" id="163"/>
    <lineage>
        <taxon>Bacteria</taxon>
        <taxon>Pseudomonadati</taxon>
        <taxon>Spirochaetota</taxon>
        <taxon>Spirochaetia</taxon>
        <taxon>Spirochaetales</taxon>
        <taxon>Treponemataceae</taxon>
        <taxon>Treponema</taxon>
    </lineage>
</organism>
<gene>
    <name evidence="7" type="ORF">SAMN04487977_10614</name>
</gene>
<reference evidence="7 8" key="1">
    <citation type="submission" date="2016-10" db="EMBL/GenBank/DDBJ databases">
        <authorList>
            <person name="de Groot N.N."/>
        </authorList>
    </citation>
    <scope>NUCLEOTIDE SEQUENCE [LARGE SCALE GENOMIC DNA]</scope>
    <source>
        <strain evidence="7 8">B25</strain>
    </source>
</reference>
<dbReference type="InterPro" id="IPR044846">
    <property type="entry name" value="GH10"/>
</dbReference>
<name>A0A1H9H257_9SPIR</name>
<dbReference type="PRINTS" id="PR00134">
    <property type="entry name" value="GLHYDRLASE10"/>
</dbReference>
<keyword evidence="4 5" id="KW-0624">Polysaccharide degradation</keyword>
<protein>
    <recommendedName>
        <fullName evidence="5">Beta-xylanase</fullName>
        <ecNumber evidence="5">3.2.1.8</ecNumber>
    </recommendedName>
</protein>
<dbReference type="SMART" id="SM00633">
    <property type="entry name" value="Glyco_10"/>
    <property type="match status" value="1"/>
</dbReference>
<dbReference type="InterPro" id="IPR001000">
    <property type="entry name" value="GH10_dom"/>
</dbReference>
<keyword evidence="3 5" id="KW-0326">Glycosidase</keyword>
<dbReference type="SUPFAM" id="SSF51445">
    <property type="entry name" value="(Trans)glycosidases"/>
    <property type="match status" value="1"/>
</dbReference>
<dbReference type="GO" id="GO:0045493">
    <property type="term" value="P:xylan catabolic process"/>
    <property type="evidence" value="ECO:0007669"/>
    <property type="project" value="UniProtKB-KW"/>
</dbReference>
<evidence type="ECO:0000259" key="6">
    <source>
        <dbReference type="PROSITE" id="PS51760"/>
    </source>
</evidence>
<accession>A0A1H9H257</accession>
<evidence type="ECO:0000256" key="1">
    <source>
        <dbReference type="ARBA" id="ARBA00022801"/>
    </source>
</evidence>
<keyword evidence="8" id="KW-1185">Reference proteome</keyword>
<dbReference type="EMBL" id="FOFU01000006">
    <property type="protein sequence ID" value="SEQ56338.1"/>
    <property type="molecule type" value="Genomic_DNA"/>
</dbReference>
<keyword evidence="7" id="KW-0858">Xylan degradation</keyword>
<dbReference type="AlphaFoldDB" id="A0A1H9H257"/>